<keyword evidence="9" id="KW-1185">Reference proteome</keyword>
<dbReference type="PANTHER" id="PTHR23180">
    <property type="entry name" value="CENTAURIN/ARF"/>
    <property type="match status" value="1"/>
</dbReference>
<feature type="compositionally biased region" description="Basic and acidic residues" evidence="6">
    <location>
        <begin position="896"/>
        <end position="913"/>
    </location>
</feature>
<evidence type="ECO:0000256" key="3">
    <source>
        <dbReference type="ARBA" id="ARBA00022771"/>
    </source>
</evidence>
<evidence type="ECO:0000259" key="7">
    <source>
        <dbReference type="PROSITE" id="PS50115"/>
    </source>
</evidence>
<dbReference type="Gene3D" id="2.30.29.30">
    <property type="entry name" value="Pleckstrin-homology domain (PH domain)/Phosphotyrosine-binding domain (PTB)"/>
    <property type="match status" value="1"/>
</dbReference>
<dbReference type="SUPFAM" id="SSF50729">
    <property type="entry name" value="PH domain-like"/>
    <property type="match status" value="1"/>
</dbReference>
<evidence type="ECO:0000256" key="5">
    <source>
        <dbReference type="PROSITE-ProRule" id="PRU00288"/>
    </source>
</evidence>
<protein>
    <recommendedName>
        <fullName evidence="7">Arf-GAP domain-containing protein</fullName>
    </recommendedName>
</protein>
<dbReference type="SMART" id="SM00233">
    <property type="entry name" value="PH"/>
    <property type="match status" value="1"/>
</dbReference>
<proteinExistence type="predicted"/>
<evidence type="ECO:0000256" key="2">
    <source>
        <dbReference type="ARBA" id="ARBA00022723"/>
    </source>
</evidence>
<dbReference type="CDD" id="cd08204">
    <property type="entry name" value="ArfGap"/>
    <property type="match status" value="1"/>
</dbReference>
<dbReference type="InterPro" id="IPR038508">
    <property type="entry name" value="ArfGAP_dom_sf"/>
</dbReference>
<dbReference type="InterPro" id="IPR011993">
    <property type="entry name" value="PH-like_dom_sf"/>
</dbReference>
<feature type="region of interest" description="Disordered" evidence="6">
    <location>
        <begin position="510"/>
        <end position="542"/>
    </location>
</feature>
<accession>A0A427YMH1</accession>
<feature type="compositionally biased region" description="Low complexity" evidence="6">
    <location>
        <begin position="73"/>
        <end position="97"/>
    </location>
</feature>
<dbReference type="Gene3D" id="1.10.220.150">
    <property type="entry name" value="Arf GTPase activating protein"/>
    <property type="match status" value="1"/>
</dbReference>
<dbReference type="PRINTS" id="PR00405">
    <property type="entry name" value="REVINTRACTNG"/>
</dbReference>
<dbReference type="Proteomes" id="UP000279259">
    <property type="component" value="Unassembled WGS sequence"/>
</dbReference>
<gene>
    <name evidence="8" type="ORF">EHS25_008700</name>
</gene>
<feature type="compositionally biased region" description="Low complexity" evidence="6">
    <location>
        <begin position="1"/>
        <end position="14"/>
    </location>
</feature>
<dbReference type="STRING" id="1890683.A0A427YMH1"/>
<keyword evidence="4" id="KW-0862">Zinc</keyword>
<feature type="compositionally biased region" description="Low complexity" evidence="6">
    <location>
        <begin position="269"/>
        <end position="282"/>
    </location>
</feature>
<name>A0A427YMH1_9TREE</name>
<dbReference type="GO" id="GO:0005096">
    <property type="term" value="F:GTPase activator activity"/>
    <property type="evidence" value="ECO:0007669"/>
    <property type="project" value="UniProtKB-KW"/>
</dbReference>
<feature type="region of interest" description="Disordered" evidence="6">
    <location>
        <begin position="893"/>
        <end position="915"/>
    </location>
</feature>
<feature type="region of interest" description="Disordered" evidence="6">
    <location>
        <begin position="411"/>
        <end position="450"/>
    </location>
</feature>
<feature type="region of interest" description="Disordered" evidence="6">
    <location>
        <begin position="567"/>
        <end position="586"/>
    </location>
</feature>
<dbReference type="InterPro" id="IPR045258">
    <property type="entry name" value="ACAP1/2/3-like"/>
</dbReference>
<dbReference type="InterPro" id="IPR037278">
    <property type="entry name" value="ARFGAP/RecO"/>
</dbReference>
<dbReference type="SUPFAM" id="SSF57863">
    <property type="entry name" value="ArfGap/RecO-like zinc finger"/>
    <property type="match status" value="1"/>
</dbReference>
<evidence type="ECO:0000256" key="6">
    <source>
        <dbReference type="SAM" id="MobiDB-lite"/>
    </source>
</evidence>
<sequence length="1065" mass="113950">MSHGSASASASGSSVEHRRVSATGLHPLPDGARSSSLGVGSNIGGLGIAASPPFLPMPRQPSPLHLSINVDDPSSSSTSQPPSPKLSLAPSTSSSAPTEPPAASHPPPPPAPVFRAVSNPHESLVPVQPQPDSLLYRTSISQLDASATTLKKLTKAVISHAAVYTRILDELERADDELCASLGELGRWLEAGYGVKGGVWDDDYGVRNTRKGKYRAKKEEMEAMIDGPVKAVRADLKRQGLAGGGAQDRYERASKQFYQQTSSYLAQNPNEPLSPTSEPSSEAGQAARAAQFELVRYDHHSALLYAVPPSSVSCLELLVKMYTWAAADLDEVPTSSGPSLVSASGQHTPQAPVTPGTPGPGRLEVNALELGSSEEDRTLKSSLATSLSRVAALRGTLLEGWSQRNEQTVTLEQQAKGKQPQLAPSPVLGPPVPISSSGVEYKKGKRMHKIHRSVGGKLRELLSSSTSSTSLAGDKSVERLARSSIDSGYGNLIAPRPRVQRDIPEETGLGVSIGYTSTPSSLPPSRPALSSRHSLQIPPRGYTSPFLPPELFPLDINASDIRLTDSEVASPDTAGPSTPVGQAGRVMGVGGISGTGDEDETREAVGRKKEGVLWGGGVWEELGKTGPKIKWEKFWVVLDRSRIYEYRDAELERPETAHAVIDLKFASVREGRGTDRRFVFEIVTPTQGRRLYQATSEAEMKLRTASGALDDHALPLRGNRLWPGPQSRAVGLGLPVPNAPRGPGNRRSMPPMAITSDDPRRSRKTSFKSALRQSAEIAGEKWSNVINPRHSGIFDLPKASASSSRIPLRSESDIRLAPSHPAAASASVPSASPAGSNISNLSHVSHVSNARSDPSSWHQDPDGEIEKRVLEMAGLGLGLPNSALPSAARRVQSESVGKHAGKDVGEDMVRSKSAETVQAVPELDMRALRAVAEMPGNNRCADCGKRMKSSRWATISLRDTPMVMFLCIRCCGLHRGLGTHISKPRSVDLDIWTPESIRSAMDWGNVKGNAVWEGSKPPEVVPTDEDIAEYIKAKYVEGRWVTGENRERLRLPPIVPLSPGVGKAI</sequence>
<evidence type="ECO:0000256" key="1">
    <source>
        <dbReference type="ARBA" id="ARBA00022468"/>
    </source>
</evidence>
<dbReference type="EMBL" id="RSCD01000006">
    <property type="protein sequence ID" value="RSH92285.1"/>
    <property type="molecule type" value="Genomic_DNA"/>
</dbReference>
<dbReference type="InterPro" id="IPR001164">
    <property type="entry name" value="ArfGAP_dom"/>
</dbReference>
<dbReference type="PANTHER" id="PTHR23180:SF160">
    <property type="entry name" value="ADP-RIBOSYLATION FACTOR GTPASE-ACTIVATING PROTEIN EFFECTOR PROTEIN 1"/>
    <property type="match status" value="1"/>
</dbReference>
<organism evidence="8 9">
    <name type="scientific">Saitozyma podzolica</name>
    <dbReference type="NCBI Taxonomy" id="1890683"/>
    <lineage>
        <taxon>Eukaryota</taxon>
        <taxon>Fungi</taxon>
        <taxon>Dikarya</taxon>
        <taxon>Basidiomycota</taxon>
        <taxon>Agaricomycotina</taxon>
        <taxon>Tremellomycetes</taxon>
        <taxon>Tremellales</taxon>
        <taxon>Trimorphomycetaceae</taxon>
        <taxon>Saitozyma</taxon>
    </lineage>
</organism>
<dbReference type="AlphaFoldDB" id="A0A427YMH1"/>
<feature type="region of interest" description="Disordered" evidence="6">
    <location>
        <begin position="819"/>
        <end position="840"/>
    </location>
</feature>
<dbReference type="GO" id="GO:0008270">
    <property type="term" value="F:zinc ion binding"/>
    <property type="evidence" value="ECO:0007669"/>
    <property type="project" value="UniProtKB-KW"/>
</dbReference>
<evidence type="ECO:0000313" key="8">
    <source>
        <dbReference type="EMBL" id="RSH92285.1"/>
    </source>
</evidence>
<feature type="region of interest" description="Disordered" evidence="6">
    <location>
        <begin position="727"/>
        <end position="772"/>
    </location>
</feature>
<dbReference type="FunFam" id="1.10.220.150:FF:000009">
    <property type="entry name" value="stromal membrane-associated protein 1 isoform X1"/>
    <property type="match status" value="1"/>
</dbReference>
<feature type="region of interest" description="Disordered" evidence="6">
    <location>
        <begin position="266"/>
        <end position="285"/>
    </location>
</feature>
<evidence type="ECO:0000313" key="9">
    <source>
        <dbReference type="Proteomes" id="UP000279259"/>
    </source>
</evidence>
<keyword evidence="1" id="KW-0343">GTPase activation</keyword>
<feature type="compositionally biased region" description="Pro residues" evidence="6">
    <location>
        <begin position="98"/>
        <end position="112"/>
    </location>
</feature>
<dbReference type="SMART" id="SM00105">
    <property type="entry name" value="ArfGap"/>
    <property type="match status" value="1"/>
</dbReference>
<feature type="compositionally biased region" description="Low complexity" evidence="6">
    <location>
        <begin position="819"/>
        <end position="836"/>
    </location>
</feature>
<dbReference type="OrthoDB" id="10266696at2759"/>
<feature type="region of interest" description="Disordered" evidence="6">
    <location>
        <begin position="1"/>
        <end position="117"/>
    </location>
</feature>
<evidence type="ECO:0000256" key="4">
    <source>
        <dbReference type="ARBA" id="ARBA00022833"/>
    </source>
</evidence>
<comment type="caution">
    <text evidence="8">The sequence shown here is derived from an EMBL/GenBank/DDBJ whole genome shotgun (WGS) entry which is preliminary data.</text>
</comment>
<reference evidence="8 9" key="1">
    <citation type="submission" date="2018-11" db="EMBL/GenBank/DDBJ databases">
        <title>Genome sequence of Saitozyma podzolica DSM 27192.</title>
        <authorList>
            <person name="Aliyu H."/>
            <person name="Gorte O."/>
            <person name="Ochsenreither K."/>
        </authorList>
    </citation>
    <scope>NUCLEOTIDE SEQUENCE [LARGE SCALE GENOMIC DNA]</scope>
    <source>
        <strain evidence="8 9">DSM 27192</strain>
    </source>
</reference>
<feature type="compositionally biased region" description="Polar residues" evidence="6">
    <location>
        <begin position="333"/>
        <end position="351"/>
    </location>
</feature>
<feature type="domain" description="Arf-GAP" evidence="7">
    <location>
        <begin position="922"/>
        <end position="1048"/>
    </location>
</feature>
<dbReference type="Pfam" id="PF01412">
    <property type="entry name" value="ArfGap"/>
    <property type="match status" value="1"/>
</dbReference>
<dbReference type="Pfam" id="PF00169">
    <property type="entry name" value="PH"/>
    <property type="match status" value="1"/>
</dbReference>
<dbReference type="PROSITE" id="PS50115">
    <property type="entry name" value="ARFGAP"/>
    <property type="match status" value="1"/>
</dbReference>
<keyword evidence="2" id="KW-0479">Metal-binding</keyword>
<feature type="region of interest" description="Disordered" evidence="6">
    <location>
        <begin position="333"/>
        <end position="364"/>
    </location>
</feature>
<dbReference type="InterPro" id="IPR001849">
    <property type="entry name" value="PH_domain"/>
</dbReference>
<keyword evidence="3 5" id="KW-0863">Zinc-finger</keyword>